<name>A0ABV2WX95_9NOCA</name>
<accession>A0ABV2WX95</accession>
<dbReference type="RefSeq" id="WP_356958725.1">
    <property type="nucleotide sequence ID" value="NZ_JBEYBD010000016.1"/>
</dbReference>
<evidence type="ECO:0000313" key="1">
    <source>
        <dbReference type="EMBL" id="MEU1955473.1"/>
    </source>
</evidence>
<dbReference type="EMBL" id="JBEYBF010000024">
    <property type="protein sequence ID" value="MEU1955473.1"/>
    <property type="molecule type" value="Genomic_DNA"/>
</dbReference>
<organism evidence="1 2">
    <name type="scientific">Nocardia rhamnosiphila</name>
    <dbReference type="NCBI Taxonomy" id="426716"/>
    <lineage>
        <taxon>Bacteria</taxon>
        <taxon>Bacillati</taxon>
        <taxon>Actinomycetota</taxon>
        <taxon>Actinomycetes</taxon>
        <taxon>Mycobacteriales</taxon>
        <taxon>Nocardiaceae</taxon>
        <taxon>Nocardia</taxon>
    </lineage>
</organism>
<sequence>MTFDRYRELMLNWVPGPTPDEPGPASPATVTYELAGPHAGDFRRMIERR</sequence>
<dbReference type="Proteomes" id="UP001550628">
    <property type="component" value="Unassembled WGS sequence"/>
</dbReference>
<proteinExistence type="predicted"/>
<comment type="caution">
    <text evidence="1">The sequence shown here is derived from an EMBL/GenBank/DDBJ whole genome shotgun (WGS) entry which is preliminary data.</text>
</comment>
<protein>
    <submittedName>
        <fullName evidence="1">Uncharacterized protein</fullName>
    </submittedName>
</protein>
<reference evidence="1 2" key="1">
    <citation type="submission" date="2024-06" db="EMBL/GenBank/DDBJ databases">
        <title>The Natural Products Discovery Center: Release of the First 8490 Sequenced Strains for Exploring Actinobacteria Biosynthetic Diversity.</title>
        <authorList>
            <person name="Kalkreuter E."/>
            <person name="Kautsar S.A."/>
            <person name="Yang D."/>
            <person name="Bader C.D."/>
            <person name="Teijaro C.N."/>
            <person name="Fluegel L."/>
            <person name="Davis C.M."/>
            <person name="Simpson J.R."/>
            <person name="Lauterbach L."/>
            <person name="Steele A.D."/>
            <person name="Gui C."/>
            <person name="Meng S."/>
            <person name="Li G."/>
            <person name="Viehrig K."/>
            <person name="Ye F."/>
            <person name="Su P."/>
            <person name="Kiefer A.F."/>
            <person name="Nichols A."/>
            <person name="Cepeda A.J."/>
            <person name="Yan W."/>
            <person name="Fan B."/>
            <person name="Jiang Y."/>
            <person name="Adhikari A."/>
            <person name="Zheng C.-J."/>
            <person name="Schuster L."/>
            <person name="Cowan T.M."/>
            <person name="Smanski M.J."/>
            <person name="Chevrette M.G."/>
            <person name="De Carvalho L.P.S."/>
            <person name="Shen B."/>
        </authorList>
    </citation>
    <scope>NUCLEOTIDE SEQUENCE [LARGE SCALE GENOMIC DNA]</scope>
    <source>
        <strain evidence="1 2">NPDC019708</strain>
    </source>
</reference>
<gene>
    <name evidence="1" type="ORF">ABZ510_26880</name>
</gene>
<evidence type="ECO:0000313" key="2">
    <source>
        <dbReference type="Proteomes" id="UP001550628"/>
    </source>
</evidence>
<keyword evidence="2" id="KW-1185">Reference proteome</keyword>